<protein>
    <submittedName>
        <fullName evidence="6">DNA-binding response regulator</fullName>
    </submittedName>
</protein>
<feature type="domain" description="HTH luxR-type" evidence="4">
    <location>
        <begin position="173"/>
        <end position="238"/>
    </location>
</feature>
<dbReference type="InterPro" id="IPR001789">
    <property type="entry name" value="Sig_transdc_resp-reg_receiver"/>
</dbReference>
<dbReference type="PROSITE" id="PS50110">
    <property type="entry name" value="RESPONSE_REGULATORY"/>
    <property type="match status" value="1"/>
</dbReference>
<dbReference type="Pfam" id="PF00072">
    <property type="entry name" value="Response_reg"/>
    <property type="match status" value="1"/>
</dbReference>
<dbReference type="Proteomes" id="UP000241447">
    <property type="component" value="Chromosome"/>
</dbReference>
<dbReference type="CDD" id="cd06170">
    <property type="entry name" value="LuxR_C_like"/>
    <property type="match status" value="1"/>
</dbReference>
<sequence>MAAALKFIQIVKNCISYRENPMHKPQRQSNTEMQQRMVSVLIADDHKLISEALKIILVEEGDFSVETSVSLQSTLDVLRAHPKSFDVVMLDISMPGMEGLRSVKQVVDATHEGSVVIFSGTADDDFVWQAIEIGAKGFISKGQPFRSFAATLRLIADGNEFVPLSLSRSVKNATKGADGPDEQERRILKLVAEGKTNKEIAFELNSSEVAIKMKMRSICTKLDAKNRAHAAILAQRHGLITIET</sequence>
<dbReference type="PANTHER" id="PTHR45566:SF1">
    <property type="entry name" value="HTH-TYPE TRANSCRIPTIONAL REGULATOR YHJB-RELATED"/>
    <property type="match status" value="1"/>
</dbReference>
<dbReference type="CDD" id="cd17535">
    <property type="entry name" value="REC_NarL-like"/>
    <property type="match status" value="1"/>
</dbReference>
<feature type="domain" description="Response regulatory" evidence="5">
    <location>
        <begin position="39"/>
        <end position="156"/>
    </location>
</feature>
<dbReference type="GO" id="GO:0000160">
    <property type="term" value="P:phosphorelay signal transduction system"/>
    <property type="evidence" value="ECO:0007669"/>
    <property type="project" value="InterPro"/>
</dbReference>
<dbReference type="InterPro" id="IPR000792">
    <property type="entry name" value="Tscrpt_reg_LuxR_C"/>
</dbReference>
<evidence type="ECO:0000256" key="2">
    <source>
        <dbReference type="ARBA" id="ARBA00023125"/>
    </source>
</evidence>
<dbReference type="InterPro" id="IPR051015">
    <property type="entry name" value="EvgA-like"/>
</dbReference>
<evidence type="ECO:0000256" key="1">
    <source>
        <dbReference type="ARBA" id="ARBA00022553"/>
    </source>
</evidence>
<dbReference type="InterPro" id="IPR016032">
    <property type="entry name" value="Sig_transdc_resp-reg_C-effctor"/>
</dbReference>
<dbReference type="PANTHER" id="PTHR45566">
    <property type="entry name" value="HTH-TYPE TRANSCRIPTIONAL REGULATOR YHJB-RELATED"/>
    <property type="match status" value="1"/>
</dbReference>
<proteinExistence type="predicted"/>
<dbReference type="SMART" id="SM00448">
    <property type="entry name" value="REC"/>
    <property type="match status" value="1"/>
</dbReference>
<dbReference type="EMBL" id="CP028475">
    <property type="protein sequence ID" value="AVW91351.1"/>
    <property type="molecule type" value="Genomic_DNA"/>
</dbReference>
<dbReference type="Pfam" id="PF00196">
    <property type="entry name" value="GerE"/>
    <property type="match status" value="1"/>
</dbReference>
<name>A0A2R4M2F8_9RHOB</name>
<dbReference type="KEGG" id="cbak:DA792_09875"/>
<dbReference type="InterPro" id="IPR011006">
    <property type="entry name" value="CheY-like_superfamily"/>
</dbReference>
<dbReference type="InterPro" id="IPR058245">
    <property type="entry name" value="NreC/VraR/RcsB-like_REC"/>
</dbReference>
<dbReference type="Gene3D" id="3.40.50.2300">
    <property type="match status" value="1"/>
</dbReference>
<feature type="modified residue" description="4-aspartylphosphate" evidence="3">
    <location>
        <position position="91"/>
    </location>
</feature>
<dbReference type="AlphaFoldDB" id="A0A2R4M2F8"/>
<dbReference type="PROSITE" id="PS50043">
    <property type="entry name" value="HTH_LUXR_2"/>
    <property type="match status" value="1"/>
</dbReference>
<gene>
    <name evidence="6" type="ORF">DA792_09875</name>
</gene>
<evidence type="ECO:0000313" key="6">
    <source>
        <dbReference type="EMBL" id="AVW91351.1"/>
    </source>
</evidence>
<dbReference type="SMART" id="SM00421">
    <property type="entry name" value="HTH_LUXR"/>
    <property type="match status" value="1"/>
</dbReference>
<keyword evidence="2 6" id="KW-0238">DNA-binding</keyword>
<organism evidence="6 7">
    <name type="scientific">Celeribacter baekdonensis</name>
    <dbReference type="NCBI Taxonomy" id="875171"/>
    <lineage>
        <taxon>Bacteria</taxon>
        <taxon>Pseudomonadati</taxon>
        <taxon>Pseudomonadota</taxon>
        <taxon>Alphaproteobacteria</taxon>
        <taxon>Rhodobacterales</taxon>
        <taxon>Roseobacteraceae</taxon>
        <taxon>Celeribacter</taxon>
    </lineage>
</organism>
<keyword evidence="1 3" id="KW-0597">Phosphoprotein</keyword>
<evidence type="ECO:0000256" key="3">
    <source>
        <dbReference type="PROSITE-ProRule" id="PRU00169"/>
    </source>
</evidence>
<dbReference type="GO" id="GO:0003677">
    <property type="term" value="F:DNA binding"/>
    <property type="evidence" value="ECO:0007669"/>
    <property type="project" value="UniProtKB-KW"/>
</dbReference>
<evidence type="ECO:0000259" key="4">
    <source>
        <dbReference type="PROSITE" id="PS50043"/>
    </source>
</evidence>
<dbReference type="PRINTS" id="PR00038">
    <property type="entry name" value="HTHLUXR"/>
</dbReference>
<evidence type="ECO:0000313" key="7">
    <source>
        <dbReference type="Proteomes" id="UP000241447"/>
    </source>
</evidence>
<accession>A0A2R4M2F8</accession>
<dbReference type="GO" id="GO:0006355">
    <property type="term" value="P:regulation of DNA-templated transcription"/>
    <property type="evidence" value="ECO:0007669"/>
    <property type="project" value="InterPro"/>
</dbReference>
<reference evidence="6 7" key="1">
    <citation type="submission" date="2018-03" db="EMBL/GenBank/DDBJ databases">
        <title>The Complete Genome of Celeribacter baekdonensis strain LH4, a Thiosulfate-Oxidizing Alphaproteobacterium Isolated from Gulf of Mexico Continental Slope Sediments.</title>
        <authorList>
            <person name="Flood B.E."/>
            <person name="Bailey J.V."/>
            <person name="Leprich D."/>
        </authorList>
    </citation>
    <scope>NUCLEOTIDE SEQUENCE [LARGE SCALE GENOMIC DNA]</scope>
    <source>
        <strain evidence="6 7">LH4</strain>
    </source>
</reference>
<dbReference type="SUPFAM" id="SSF46894">
    <property type="entry name" value="C-terminal effector domain of the bipartite response regulators"/>
    <property type="match status" value="1"/>
</dbReference>
<evidence type="ECO:0000259" key="5">
    <source>
        <dbReference type="PROSITE" id="PS50110"/>
    </source>
</evidence>
<dbReference type="SUPFAM" id="SSF52172">
    <property type="entry name" value="CheY-like"/>
    <property type="match status" value="1"/>
</dbReference>